<feature type="transmembrane region" description="Helical" evidence="8">
    <location>
        <begin position="109"/>
        <end position="131"/>
    </location>
</feature>
<feature type="transmembrane region" description="Helical" evidence="8">
    <location>
        <begin position="75"/>
        <end position="102"/>
    </location>
</feature>
<feature type="domain" description="G-protein coupled receptors family 1 profile" evidence="9">
    <location>
        <begin position="93"/>
        <end position="575"/>
    </location>
</feature>
<dbReference type="SUPFAM" id="SSF81321">
    <property type="entry name" value="Family A G protein-coupled receptor-like"/>
    <property type="match status" value="1"/>
</dbReference>
<keyword evidence="5 8" id="KW-0472">Membrane</keyword>
<evidence type="ECO:0000259" key="9">
    <source>
        <dbReference type="PROSITE" id="PS50262"/>
    </source>
</evidence>
<dbReference type="AlphaFoldDB" id="A0A8S3ZRX9"/>
<evidence type="ECO:0000313" key="11">
    <source>
        <dbReference type="Proteomes" id="UP000678393"/>
    </source>
</evidence>
<sequence>MSSVLEKSVVITSVAEVQVVSWVVCLLIDLTTAPISAADAQLTICANDSNFTRQPVSDEERQWYLDHLQEETTRVMIPAIVFLTLLASSGLIGNTLVIIVYARKPHWTGTVVLVITLAVLDLVANIIAIPAEIYDMFHTWDFNNPHLCRARLFTSAFTTLSAGMILVAIAVIRYRKVCCPHRWQINPRDAKVISIVVSLLGASFSAPYAFIKGRKKKPTPYPDIVAYECTTDDEYANTIYPLVIYVFFLMLYIACSISVSVLYILIGAKAWKHSKMYGGASPAVSMYPSPYTNSYRGDSNAVERCCNQNKCNCTRCESPCSSSVNMSTRPYTAGQSSSHFDNYEMKWFRVSSEKNEAPIRCNIPIFSNGIEVHAPVVAELFVQLHKTQLAIKNHSCHENRQYNADNRNTNQTRYGEDMRTNNIRMTCGKDSDVKIKTVKFNLGDTDTNEKNTDNCTDGFHNAEYKLKATTTNDTSVNFFHSNKPSVKTVSLYDKCVPSFKRVENDRRYFPVGRTTVMLFIISAFYILCYLPHLTIMFIQLIDKDAFKNRSTTDCIFYHLFLRTFFINCAVNPIVYSLFDGNFRRECFKILRCSFTHNMDIY</sequence>
<comment type="caution">
    <text evidence="10">The sequence shown here is derived from an EMBL/GenBank/DDBJ whole genome shotgun (WGS) entry which is preliminary data.</text>
</comment>
<feature type="transmembrane region" description="Helical" evidence="8">
    <location>
        <begin position="192"/>
        <end position="211"/>
    </location>
</feature>
<evidence type="ECO:0000256" key="4">
    <source>
        <dbReference type="ARBA" id="ARBA00023040"/>
    </source>
</evidence>
<feature type="transmembrane region" description="Helical" evidence="8">
    <location>
        <begin position="151"/>
        <end position="172"/>
    </location>
</feature>
<dbReference type="CDD" id="cd00637">
    <property type="entry name" value="7tm_classA_rhodopsin-like"/>
    <property type="match status" value="1"/>
</dbReference>
<accession>A0A8S3ZRX9</accession>
<name>A0A8S3ZRX9_9EUPU</name>
<evidence type="ECO:0000256" key="3">
    <source>
        <dbReference type="ARBA" id="ARBA00022989"/>
    </source>
</evidence>
<dbReference type="GO" id="GO:0005886">
    <property type="term" value="C:plasma membrane"/>
    <property type="evidence" value="ECO:0007669"/>
    <property type="project" value="TreeGrafter"/>
</dbReference>
<feature type="transmembrane region" description="Helical" evidence="8">
    <location>
        <begin position="516"/>
        <end position="535"/>
    </location>
</feature>
<dbReference type="InterPro" id="IPR017452">
    <property type="entry name" value="GPCR_Rhodpsn_7TM"/>
</dbReference>
<dbReference type="PANTHER" id="PTHR24243:SF224">
    <property type="entry name" value="G-PROTEIN COUPLED RECEPTOR 19-RELATED"/>
    <property type="match status" value="1"/>
</dbReference>
<evidence type="ECO:0000256" key="6">
    <source>
        <dbReference type="ARBA" id="ARBA00023170"/>
    </source>
</evidence>
<dbReference type="InterPro" id="IPR000276">
    <property type="entry name" value="GPCR_Rhodpsn"/>
</dbReference>
<dbReference type="PANTHER" id="PTHR24243">
    <property type="entry name" value="G-PROTEIN COUPLED RECEPTOR"/>
    <property type="match status" value="1"/>
</dbReference>
<keyword evidence="6" id="KW-0675">Receptor</keyword>
<reference evidence="10" key="1">
    <citation type="submission" date="2021-04" db="EMBL/GenBank/DDBJ databases">
        <authorList>
            <consortium name="Molecular Ecology Group"/>
        </authorList>
    </citation>
    <scope>NUCLEOTIDE SEQUENCE</scope>
</reference>
<dbReference type="PROSITE" id="PS50262">
    <property type="entry name" value="G_PROTEIN_RECEP_F1_2"/>
    <property type="match status" value="1"/>
</dbReference>
<comment type="subcellular location">
    <subcellularLocation>
        <location evidence="1">Membrane</location>
        <topology evidence="1">Multi-pass membrane protein</topology>
    </subcellularLocation>
</comment>
<protein>
    <recommendedName>
        <fullName evidence="9">G-protein coupled receptors family 1 profile domain-containing protein</fullName>
    </recommendedName>
</protein>
<dbReference type="EMBL" id="CAJHNH020005146">
    <property type="protein sequence ID" value="CAG5132189.1"/>
    <property type="molecule type" value="Genomic_DNA"/>
</dbReference>
<dbReference type="PRINTS" id="PR00237">
    <property type="entry name" value="GPCRRHODOPSN"/>
</dbReference>
<feature type="transmembrane region" description="Helical" evidence="8">
    <location>
        <begin position="242"/>
        <end position="266"/>
    </location>
</feature>
<evidence type="ECO:0000313" key="10">
    <source>
        <dbReference type="EMBL" id="CAG5132189.1"/>
    </source>
</evidence>
<dbReference type="Proteomes" id="UP000678393">
    <property type="component" value="Unassembled WGS sequence"/>
</dbReference>
<keyword evidence="4" id="KW-0297">G-protein coupled receptor</keyword>
<evidence type="ECO:0000256" key="7">
    <source>
        <dbReference type="ARBA" id="ARBA00023224"/>
    </source>
</evidence>
<organism evidence="10 11">
    <name type="scientific">Candidula unifasciata</name>
    <dbReference type="NCBI Taxonomy" id="100452"/>
    <lineage>
        <taxon>Eukaryota</taxon>
        <taxon>Metazoa</taxon>
        <taxon>Spiralia</taxon>
        <taxon>Lophotrochozoa</taxon>
        <taxon>Mollusca</taxon>
        <taxon>Gastropoda</taxon>
        <taxon>Heterobranchia</taxon>
        <taxon>Euthyneura</taxon>
        <taxon>Panpulmonata</taxon>
        <taxon>Eupulmonata</taxon>
        <taxon>Stylommatophora</taxon>
        <taxon>Helicina</taxon>
        <taxon>Helicoidea</taxon>
        <taxon>Geomitridae</taxon>
        <taxon>Candidula</taxon>
    </lineage>
</organism>
<keyword evidence="7" id="KW-0807">Transducer</keyword>
<keyword evidence="11" id="KW-1185">Reference proteome</keyword>
<dbReference type="OrthoDB" id="6161389at2759"/>
<evidence type="ECO:0000256" key="5">
    <source>
        <dbReference type="ARBA" id="ARBA00023136"/>
    </source>
</evidence>
<evidence type="ECO:0000256" key="8">
    <source>
        <dbReference type="SAM" id="Phobius"/>
    </source>
</evidence>
<evidence type="ECO:0000256" key="1">
    <source>
        <dbReference type="ARBA" id="ARBA00004141"/>
    </source>
</evidence>
<dbReference type="GO" id="GO:0004930">
    <property type="term" value="F:G protein-coupled receptor activity"/>
    <property type="evidence" value="ECO:0007669"/>
    <property type="project" value="UniProtKB-KW"/>
</dbReference>
<feature type="transmembrane region" description="Helical" evidence="8">
    <location>
        <begin position="555"/>
        <end position="578"/>
    </location>
</feature>
<dbReference type="Pfam" id="PF00001">
    <property type="entry name" value="7tm_1"/>
    <property type="match status" value="1"/>
</dbReference>
<keyword evidence="2 8" id="KW-0812">Transmembrane</keyword>
<gene>
    <name evidence="10" type="ORF">CUNI_LOCUS17747</name>
</gene>
<proteinExistence type="predicted"/>
<dbReference type="Gene3D" id="1.20.1070.10">
    <property type="entry name" value="Rhodopsin 7-helix transmembrane proteins"/>
    <property type="match status" value="2"/>
</dbReference>
<evidence type="ECO:0000256" key="2">
    <source>
        <dbReference type="ARBA" id="ARBA00022692"/>
    </source>
</evidence>
<keyword evidence="3 8" id="KW-1133">Transmembrane helix</keyword>